<gene>
    <name evidence="1" type="ORF">LCGC14_2564030</name>
</gene>
<feature type="non-terminal residue" evidence="1">
    <location>
        <position position="89"/>
    </location>
</feature>
<dbReference type="Gene3D" id="3.30.460.40">
    <property type="match status" value="1"/>
</dbReference>
<reference evidence="1" key="1">
    <citation type="journal article" date="2015" name="Nature">
        <title>Complex archaea that bridge the gap between prokaryotes and eukaryotes.</title>
        <authorList>
            <person name="Spang A."/>
            <person name="Saw J.H."/>
            <person name="Jorgensen S.L."/>
            <person name="Zaremba-Niedzwiedzka K."/>
            <person name="Martijn J."/>
            <person name="Lind A.E."/>
            <person name="van Eijk R."/>
            <person name="Schleper C."/>
            <person name="Guy L."/>
            <person name="Ettema T.J."/>
        </authorList>
    </citation>
    <scope>NUCLEOTIDE SEQUENCE</scope>
</reference>
<dbReference type="InterPro" id="IPR043519">
    <property type="entry name" value="NT_sf"/>
</dbReference>
<accession>A0A0F9AJM4</accession>
<sequence length="89" mass="9879">MCPIKYGDVSWERMIRAVEKVRERLLRAASALEKADIPYAVAGGNAVAAWVSRVDEAAVRNTQDVDILLRRTDLEAAKIAMAEAGFVYR</sequence>
<dbReference type="EMBL" id="LAZR01042400">
    <property type="protein sequence ID" value="KKL09620.1"/>
    <property type="molecule type" value="Genomic_DNA"/>
</dbReference>
<dbReference type="AlphaFoldDB" id="A0A0F9AJM4"/>
<evidence type="ECO:0008006" key="2">
    <source>
        <dbReference type="Google" id="ProtNLM"/>
    </source>
</evidence>
<dbReference type="SUPFAM" id="SSF81301">
    <property type="entry name" value="Nucleotidyltransferase"/>
    <property type="match status" value="1"/>
</dbReference>
<comment type="caution">
    <text evidence="1">The sequence shown here is derived from an EMBL/GenBank/DDBJ whole genome shotgun (WGS) entry which is preliminary data.</text>
</comment>
<evidence type="ECO:0000313" key="1">
    <source>
        <dbReference type="EMBL" id="KKL09620.1"/>
    </source>
</evidence>
<name>A0A0F9AJM4_9ZZZZ</name>
<proteinExistence type="predicted"/>
<organism evidence="1">
    <name type="scientific">marine sediment metagenome</name>
    <dbReference type="NCBI Taxonomy" id="412755"/>
    <lineage>
        <taxon>unclassified sequences</taxon>
        <taxon>metagenomes</taxon>
        <taxon>ecological metagenomes</taxon>
    </lineage>
</organism>
<protein>
    <recommendedName>
        <fullName evidence="2">Nucleotidyltransferase family protein</fullName>
    </recommendedName>
</protein>